<evidence type="ECO:0000313" key="2">
    <source>
        <dbReference type="EMBL" id="TGO02798.1"/>
    </source>
</evidence>
<sequence length="173" mass="19747">MRQNQYAGTPAFLKKHLHFLLTSLDGVCQSPRYHPEGDALYHSLQVFQLAHQASDDPELWAAALLHDIGKAVSTPDHADIGADELEGLLSPRIVWLIRHHLHLLVAPRSTRRWLRNTPQLRELELLRTWDTNGRLADATVMTPREAIDMLMKHSSVIQSRDDSAFYYKNKPLA</sequence>
<reference evidence="2 3" key="1">
    <citation type="journal article" date="2016" name="Front. Microbiol.">
        <title>Single-Cell (Meta-)Genomics of a Dimorphic Candidatus Thiomargarita nelsonii Reveals Genomic Plasticity.</title>
        <authorList>
            <person name="Flood B.E."/>
            <person name="Fliss P."/>
            <person name="Jones D.S."/>
            <person name="Dick G.J."/>
            <person name="Jain S."/>
            <person name="Kaster A.K."/>
            <person name="Winkel M."/>
            <person name="Mussmann M."/>
            <person name="Bailey J."/>
        </authorList>
    </citation>
    <scope>NUCLEOTIDE SEQUENCE [LARGE SCALE GENOMIC DNA]</scope>
    <source>
        <strain evidence="2">Hydrate Ridge</strain>
    </source>
</reference>
<evidence type="ECO:0000259" key="1">
    <source>
        <dbReference type="SMART" id="SM00471"/>
    </source>
</evidence>
<evidence type="ECO:0000313" key="3">
    <source>
        <dbReference type="Proteomes" id="UP000030428"/>
    </source>
</evidence>
<dbReference type="Pfam" id="PF01966">
    <property type="entry name" value="HD"/>
    <property type="match status" value="1"/>
</dbReference>
<name>A0A4E0QQ30_9GAMM</name>
<dbReference type="InterPro" id="IPR006674">
    <property type="entry name" value="HD_domain"/>
</dbReference>
<keyword evidence="3" id="KW-1185">Reference proteome</keyword>
<dbReference type="SMART" id="SM00471">
    <property type="entry name" value="HDc"/>
    <property type="match status" value="1"/>
</dbReference>
<dbReference type="Gene3D" id="1.10.3210.10">
    <property type="entry name" value="Hypothetical protein af1432"/>
    <property type="match status" value="1"/>
</dbReference>
<dbReference type="InterPro" id="IPR003607">
    <property type="entry name" value="HD/PDEase_dom"/>
</dbReference>
<dbReference type="SUPFAM" id="SSF109604">
    <property type="entry name" value="HD-domain/PDEase-like"/>
    <property type="match status" value="1"/>
</dbReference>
<gene>
    <name evidence="2" type="ORF">PN36_18865</name>
</gene>
<dbReference type="Proteomes" id="UP000030428">
    <property type="component" value="Unassembled WGS sequence"/>
</dbReference>
<dbReference type="EMBL" id="JSZA02000076">
    <property type="protein sequence ID" value="TGO02798.1"/>
    <property type="molecule type" value="Genomic_DNA"/>
</dbReference>
<dbReference type="CDD" id="cd00077">
    <property type="entry name" value="HDc"/>
    <property type="match status" value="1"/>
</dbReference>
<proteinExistence type="predicted"/>
<comment type="caution">
    <text evidence="2">The sequence shown here is derived from an EMBL/GenBank/DDBJ whole genome shotgun (WGS) entry which is preliminary data.</text>
</comment>
<dbReference type="AlphaFoldDB" id="A0A4E0QQ30"/>
<feature type="domain" description="HD/PDEase" evidence="1">
    <location>
        <begin position="35"/>
        <end position="97"/>
    </location>
</feature>
<accession>A0A4E0QQ30</accession>
<organism evidence="2 3">
    <name type="scientific">Candidatus Thiomargarita nelsonii</name>
    <dbReference type="NCBI Taxonomy" id="1003181"/>
    <lineage>
        <taxon>Bacteria</taxon>
        <taxon>Pseudomonadati</taxon>
        <taxon>Pseudomonadota</taxon>
        <taxon>Gammaproteobacteria</taxon>
        <taxon>Thiotrichales</taxon>
        <taxon>Thiotrichaceae</taxon>
        <taxon>Thiomargarita</taxon>
    </lineage>
</organism>
<protein>
    <recommendedName>
        <fullName evidence="1">HD/PDEase domain-containing protein</fullName>
    </recommendedName>
</protein>